<dbReference type="InterPro" id="IPR027417">
    <property type="entry name" value="P-loop_NTPase"/>
</dbReference>
<keyword evidence="3" id="KW-1185">Reference proteome</keyword>
<dbReference type="EMBL" id="KI658746">
    <property type="protein sequence ID" value="ETN81371.1"/>
    <property type="molecule type" value="Genomic_DNA"/>
</dbReference>
<dbReference type="KEGG" id="nai:NECAME_08548"/>
<dbReference type="Proteomes" id="UP000053676">
    <property type="component" value="Unassembled WGS sequence"/>
</dbReference>
<name>W2TJM6_NECAM</name>
<dbReference type="AlphaFoldDB" id="W2TJM6"/>
<dbReference type="OrthoDB" id="196131at2759"/>
<dbReference type="Pfam" id="PF00271">
    <property type="entry name" value="Helicase_C"/>
    <property type="match status" value="1"/>
</dbReference>
<evidence type="ECO:0000259" key="1">
    <source>
        <dbReference type="Pfam" id="PF00271"/>
    </source>
</evidence>
<reference evidence="3" key="1">
    <citation type="journal article" date="2014" name="Nat. Genet.">
        <title>Genome of the human hookworm Necator americanus.</title>
        <authorList>
            <person name="Tang Y.T."/>
            <person name="Gao X."/>
            <person name="Rosa B.A."/>
            <person name="Abubucker S."/>
            <person name="Hallsworth-Pepin K."/>
            <person name="Martin J."/>
            <person name="Tyagi R."/>
            <person name="Heizer E."/>
            <person name="Zhang X."/>
            <person name="Bhonagiri-Palsikar V."/>
            <person name="Minx P."/>
            <person name="Warren W.C."/>
            <person name="Wang Q."/>
            <person name="Zhan B."/>
            <person name="Hotez P.J."/>
            <person name="Sternberg P.W."/>
            <person name="Dougall A."/>
            <person name="Gaze S.T."/>
            <person name="Mulvenna J."/>
            <person name="Sotillo J."/>
            <person name="Ranganathan S."/>
            <person name="Rabelo E.M."/>
            <person name="Wilson R.K."/>
            <person name="Felgner P.L."/>
            <person name="Bethony J."/>
            <person name="Hawdon J.M."/>
            <person name="Gasser R.B."/>
            <person name="Loukas A."/>
            <person name="Mitreva M."/>
        </authorList>
    </citation>
    <scope>NUCLEOTIDE SEQUENCE [LARGE SCALE GENOMIC DNA]</scope>
</reference>
<evidence type="ECO:0000313" key="2">
    <source>
        <dbReference type="EMBL" id="ETN81371.1"/>
    </source>
</evidence>
<protein>
    <recommendedName>
        <fullName evidence="1">Helicase C-terminal domain-containing protein</fullName>
    </recommendedName>
</protein>
<evidence type="ECO:0000313" key="3">
    <source>
        <dbReference type="Proteomes" id="UP000053676"/>
    </source>
</evidence>
<gene>
    <name evidence="2" type="ORF">NECAME_08548</name>
</gene>
<accession>W2TJM6</accession>
<organism evidence="2 3">
    <name type="scientific">Necator americanus</name>
    <name type="common">Human hookworm</name>
    <dbReference type="NCBI Taxonomy" id="51031"/>
    <lineage>
        <taxon>Eukaryota</taxon>
        <taxon>Metazoa</taxon>
        <taxon>Ecdysozoa</taxon>
        <taxon>Nematoda</taxon>
        <taxon>Chromadorea</taxon>
        <taxon>Rhabditida</taxon>
        <taxon>Rhabditina</taxon>
        <taxon>Rhabditomorpha</taxon>
        <taxon>Strongyloidea</taxon>
        <taxon>Ancylostomatidae</taxon>
        <taxon>Bunostominae</taxon>
        <taxon>Necator</taxon>
    </lineage>
</organism>
<sequence length="102" mass="11906">MDETRFGIGKARKGVHLKKSLDLFCLLHMWHYADVQIYFSCIRFSSLRHVLNYDFPGDIEEYVHRVGRTGRAGRTGEAMTFISWCDRMHAARLIALLEESKQ</sequence>
<dbReference type="SUPFAM" id="SSF52540">
    <property type="entry name" value="P-loop containing nucleoside triphosphate hydrolases"/>
    <property type="match status" value="1"/>
</dbReference>
<dbReference type="Gene3D" id="3.40.50.300">
    <property type="entry name" value="P-loop containing nucleotide triphosphate hydrolases"/>
    <property type="match status" value="1"/>
</dbReference>
<dbReference type="InterPro" id="IPR001650">
    <property type="entry name" value="Helicase_C-like"/>
</dbReference>
<feature type="non-terminal residue" evidence="2">
    <location>
        <position position="102"/>
    </location>
</feature>
<proteinExistence type="predicted"/>
<dbReference type="PANTHER" id="PTHR47958">
    <property type="entry name" value="ATP-DEPENDENT RNA HELICASE DBP3"/>
    <property type="match status" value="1"/>
</dbReference>
<dbReference type="STRING" id="51031.W2TJM6"/>
<feature type="domain" description="Helicase C-terminal" evidence="1">
    <location>
        <begin position="42"/>
        <end position="73"/>
    </location>
</feature>